<dbReference type="InterPro" id="IPR038186">
    <property type="entry name" value="CHAD_dom_sf"/>
</dbReference>
<dbReference type="InterPro" id="IPR007899">
    <property type="entry name" value="CHAD_dom"/>
</dbReference>
<protein>
    <submittedName>
        <fullName evidence="2">CHAD domain containing protein</fullName>
    </submittedName>
</protein>
<dbReference type="Proteomes" id="UP000030661">
    <property type="component" value="Unassembled WGS sequence"/>
</dbReference>
<gene>
    <name evidence="2" type="ORF">U27_02244</name>
</gene>
<evidence type="ECO:0000313" key="2">
    <source>
        <dbReference type="EMBL" id="GAK55411.1"/>
    </source>
</evidence>
<evidence type="ECO:0000259" key="1">
    <source>
        <dbReference type="PROSITE" id="PS51708"/>
    </source>
</evidence>
<dbReference type="PANTHER" id="PTHR39339">
    <property type="entry name" value="SLR1444 PROTEIN"/>
    <property type="match status" value="1"/>
</dbReference>
<dbReference type="Gene3D" id="1.40.20.10">
    <property type="entry name" value="CHAD domain"/>
    <property type="match status" value="1"/>
</dbReference>
<dbReference type="PANTHER" id="PTHR39339:SF1">
    <property type="entry name" value="CHAD DOMAIN-CONTAINING PROTEIN"/>
    <property type="match status" value="1"/>
</dbReference>
<dbReference type="AlphaFoldDB" id="A0A0S6WB83"/>
<dbReference type="STRING" id="1499967.U27_02244"/>
<proteinExistence type="predicted"/>
<organism evidence="2">
    <name type="scientific">Vecturithrix granuli</name>
    <dbReference type="NCBI Taxonomy" id="1499967"/>
    <lineage>
        <taxon>Bacteria</taxon>
        <taxon>Candidatus Moduliflexota</taxon>
        <taxon>Candidatus Vecturitrichia</taxon>
        <taxon>Candidatus Vecturitrichales</taxon>
        <taxon>Candidatus Vecturitrichaceae</taxon>
        <taxon>Candidatus Vecturithrix</taxon>
    </lineage>
</organism>
<sequence length="295" mass="34883">MFQKCLGVYYAARCKNIQKHFEMAVTYFDVNAIHDLRVEIKRLRSFFQLIEWITPAFPAKPYMRQMRKLFKSAAELRDIHVQQQLTRAWSQSLGVFLSEYYNILKQKELSARKRFAAFASQCDLHKEFVKNEKRVSQAFDPLSKETASTKIQERIEHLLRQILEYGENGHQENNLHKVRILTKETRYIAEIANKCFPELGYGNLLIQQLKGIHQTLGHWHDIQVAFEHLENFEAEYGQPDAAPPFTTQEVYARLSALLEEQQKSFRQDFDRRWEEFMTYINAHSMICVKILNTKA</sequence>
<dbReference type="SMART" id="SM00880">
    <property type="entry name" value="CHAD"/>
    <property type="match status" value="1"/>
</dbReference>
<dbReference type="EMBL" id="DF820463">
    <property type="protein sequence ID" value="GAK55411.1"/>
    <property type="molecule type" value="Genomic_DNA"/>
</dbReference>
<evidence type="ECO:0000313" key="3">
    <source>
        <dbReference type="Proteomes" id="UP000030661"/>
    </source>
</evidence>
<reference evidence="2" key="1">
    <citation type="journal article" date="2015" name="PeerJ">
        <title>First genomic representation of candidate bacterial phylum KSB3 points to enhanced environmental sensing as a trigger of wastewater bulking.</title>
        <authorList>
            <person name="Sekiguchi Y."/>
            <person name="Ohashi A."/>
            <person name="Parks D.H."/>
            <person name="Yamauchi T."/>
            <person name="Tyson G.W."/>
            <person name="Hugenholtz P."/>
        </authorList>
    </citation>
    <scope>NUCLEOTIDE SEQUENCE [LARGE SCALE GENOMIC DNA]</scope>
</reference>
<name>A0A0S6WB83_VECG1</name>
<dbReference type="eggNOG" id="COG5607">
    <property type="taxonomic scope" value="Bacteria"/>
</dbReference>
<dbReference type="Pfam" id="PF05235">
    <property type="entry name" value="CHAD"/>
    <property type="match status" value="1"/>
</dbReference>
<dbReference type="HOGENOM" id="CLU_942205_0_0_0"/>
<dbReference type="PROSITE" id="PS51708">
    <property type="entry name" value="CHAD"/>
    <property type="match status" value="1"/>
</dbReference>
<keyword evidence="3" id="KW-1185">Reference proteome</keyword>
<accession>A0A0S6WB83</accession>
<feature type="domain" description="CHAD" evidence="1">
    <location>
        <begin position="1"/>
        <end position="274"/>
    </location>
</feature>